<sequence>MKKIALIAVLILCSMYTFGQNHDEVNLIDLDSTWAKEIFPFPIRFAQNIDYKGVEEARFPPEGWSDENHQNFWSYAFAWDINLNKKITETELASDIEKYFDGLAGVAVNKELEKYKASALFIEIENTNTQSLFKGKVKTYDGFRTKKAITLYVLVESHYCEKEGRSVLLFRFSPKDFTQDVWKTLEKVKLIKGLCDK</sequence>
<evidence type="ECO:0000313" key="2">
    <source>
        <dbReference type="EMBL" id="MFC4635078.1"/>
    </source>
</evidence>
<feature type="signal peptide" evidence="1">
    <location>
        <begin position="1"/>
        <end position="19"/>
    </location>
</feature>
<feature type="chain" id="PRO_5045927642" evidence="1">
    <location>
        <begin position="20"/>
        <end position="197"/>
    </location>
</feature>
<reference evidence="3" key="1">
    <citation type="journal article" date="2019" name="Int. J. Syst. Evol. Microbiol.">
        <title>The Global Catalogue of Microorganisms (GCM) 10K type strain sequencing project: providing services to taxonomists for standard genome sequencing and annotation.</title>
        <authorList>
            <consortium name="The Broad Institute Genomics Platform"/>
            <consortium name="The Broad Institute Genome Sequencing Center for Infectious Disease"/>
            <person name="Wu L."/>
            <person name="Ma J."/>
        </authorList>
    </citation>
    <scope>NUCLEOTIDE SEQUENCE [LARGE SCALE GENOMIC DNA]</scope>
    <source>
        <strain evidence="3">YJ-61-S</strain>
    </source>
</reference>
<name>A0ABV9HYT5_9FLAO</name>
<evidence type="ECO:0000256" key="1">
    <source>
        <dbReference type="SAM" id="SignalP"/>
    </source>
</evidence>
<gene>
    <name evidence="2" type="ORF">ACFO3O_14245</name>
</gene>
<dbReference type="EMBL" id="JBHSFV010000009">
    <property type="protein sequence ID" value="MFC4635078.1"/>
    <property type="molecule type" value="Genomic_DNA"/>
</dbReference>
<proteinExistence type="predicted"/>
<keyword evidence="3" id="KW-1185">Reference proteome</keyword>
<organism evidence="2 3">
    <name type="scientific">Dokdonia ponticola</name>
    <dbReference type="NCBI Taxonomy" id="2041041"/>
    <lineage>
        <taxon>Bacteria</taxon>
        <taxon>Pseudomonadati</taxon>
        <taxon>Bacteroidota</taxon>
        <taxon>Flavobacteriia</taxon>
        <taxon>Flavobacteriales</taxon>
        <taxon>Flavobacteriaceae</taxon>
        <taxon>Dokdonia</taxon>
    </lineage>
</organism>
<evidence type="ECO:0000313" key="3">
    <source>
        <dbReference type="Proteomes" id="UP001596043"/>
    </source>
</evidence>
<protein>
    <submittedName>
        <fullName evidence="2">Uncharacterized protein</fullName>
    </submittedName>
</protein>
<accession>A0ABV9HYT5</accession>
<keyword evidence="1" id="KW-0732">Signal</keyword>
<dbReference type="RefSeq" id="WP_379979956.1">
    <property type="nucleotide sequence ID" value="NZ_JBHSFV010000009.1"/>
</dbReference>
<dbReference type="Proteomes" id="UP001596043">
    <property type="component" value="Unassembled WGS sequence"/>
</dbReference>
<comment type="caution">
    <text evidence="2">The sequence shown here is derived from an EMBL/GenBank/DDBJ whole genome shotgun (WGS) entry which is preliminary data.</text>
</comment>